<dbReference type="GO" id="GO:0046872">
    <property type="term" value="F:metal ion binding"/>
    <property type="evidence" value="ECO:0007669"/>
    <property type="project" value="UniProtKB-KW"/>
</dbReference>
<evidence type="ECO:0000256" key="1">
    <source>
        <dbReference type="RuleBase" id="RU003682"/>
    </source>
</evidence>
<dbReference type="GO" id="GO:0016491">
    <property type="term" value="F:oxidoreductase activity"/>
    <property type="evidence" value="ECO:0007669"/>
    <property type="project" value="UniProtKB-KW"/>
</dbReference>
<keyword evidence="1" id="KW-0560">Oxidoreductase</keyword>
<gene>
    <name evidence="3" type="ORF">CBRE1094_LOCUS33758</name>
</gene>
<accession>A0A7S2IG85</accession>
<name>A0A7S2IG85_9EUKA</name>
<organism evidence="3">
    <name type="scientific">Haptolina brevifila</name>
    <dbReference type="NCBI Taxonomy" id="156173"/>
    <lineage>
        <taxon>Eukaryota</taxon>
        <taxon>Haptista</taxon>
        <taxon>Haptophyta</taxon>
        <taxon>Prymnesiophyceae</taxon>
        <taxon>Prymnesiales</taxon>
        <taxon>Prymnesiaceae</taxon>
        <taxon>Haptolina</taxon>
    </lineage>
</organism>
<comment type="similarity">
    <text evidence="1">Belongs to the iron/ascorbate-dependent oxidoreductase family.</text>
</comment>
<dbReference type="Gene3D" id="2.60.120.620">
    <property type="entry name" value="q2cbj1_9rhob like domain"/>
    <property type="match status" value="1"/>
</dbReference>
<evidence type="ECO:0000313" key="3">
    <source>
        <dbReference type="EMBL" id="CAD9518344.1"/>
    </source>
</evidence>
<sequence length="203" mass="22188">MPGSGLTQSSPSTAFTILQAHVDTSHVSRIRSMASMLTFDERPDSVDGRPAHELYILRDGAVVNSADLHTLMQPSLVRLTREVNDRRAICKATLAGCKPCTSLIRRYRPGERRTHSEHIDGHAAVTAVVSLSHATDFSGGFFVSNLSSRALVPLERGDAVIHASDLFHGVDVRSGERWSWVVWCIGAGRKLESLLRCTSTLVV</sequence>
<dbReference type="InterPro" id="IPR005123">
    <property type="entry name" value="Oxoglu/Fe-dep_dioxygenase_dom"/>
</dbReference>
<keyword evidence="1" id="KW-0408">Iron</keyword>
<dbReference type="AlphaFoldDB" id="A0A7S2IG85"/>
<dbReference type="EMBL" id="HBGU01061987">
    <property type="protein sequence ID" value="CAD9518344.1"/>
    <property type="molecule type" value="Transcribed_RNA"/>
</dbReference>
<evidence type="ECO:0000259" key="2">
    <source>
        <dbReference type="PROSITE" id="PS51471"/>
    </source>
</evidence>
<dbReference type="PROSITE" id="PS51471">
    <property type="entry name" value="FE2OG_OXY"/>
    <property type="match status" value="1"/>
</dbReference>
<reference evidence="3" key="1">
    <citation type="submission" date="2021-01" db="EMBL/GenBank/DDBJ databases">
        <authorList>
            <person name="Corre E."/>
            <person name="Pelletier E."/>
            <person name="Niang G."/>
            <person name="Scheremetjew M."/>
            <person name="Finn R."/>
            <person name="Kale V."/>
            <person name="Holt S."/>
            <person name="Cochrane G."/>
            <person name="Meng A."/>
            <person name="Brown T."/>
            <person name="Cohen L."/>
        </authorList>
    </citation>
    <scope>NUCLEOTIDE SEQUENCE</scope>
    <source>
        <strain evidence="3">UTEX LB 985</strain>
    </source>
</reference>
<feature type="domain" description="Fe2OG dioxygenase" evidence="2">
    <location>
        <begin position="98"/>
        <end position="186"/>
    </location>
</feature>
<dbReference type="SUPFAM" id="SSF51197">
    <property type="entry name" value="Clavaminate synthase-like"/>
    <property type="match status" value="1"/>
</dbReference>
<keyword evidence="1" id="KW-0479">Metal-binding</keyword>
<proteinExistence type="inferred from homology"/>
<protein>
    <recommendedName>
        <fullName evidence="2">Fe2OG dioxygenase domain-containing protein</fullName>
    </recommendedName>
</protein>